<dbReference type="Pfam" id="PF02698">
    <property type="entry name" value="DUF218"/>
    <property type="match status" value="1"/>
</dbReference>
<dbReference type="GO" id="GO:0005886">
    <property type="term" value="C:plasma membrane"/>
    <property type="evidence" value="ECO:0007669"/>
    <property type="project" value="TreeGrafter"/>
</dbReference>
<dbReference type="OrthoDB" id="9809813at2"/>
<feature type="domain" description="DUF218" evidence="2">
    <location>
        <begin position="79"/>
        <end position="235"/>
    </location>
</feature>
<keyword evidence="1" id="KW-1133">Transmembrane helix</keyword>
<keyword evidence="1" id="KW-0472">Membrane</keyword>
<dbReference type="Proteomes" id="UP000273022">
    <property type="component" value="Unassembled WGS sequence"/>
</dbReference>
<keyword evidence="4" id="KW-1185">Reference proteome</keyword>
<dbReference type="InterPro" id="IPR014729">
    <property type="entry name" value="Rossmann-like_a/b/a_fold"/>
</dbReference>
<protein>
    <submittedName>
        <fullName evidence="3">YdcF family protein</fullName>
    </submittedName>
</protein>
<reference evidence="3 4" key="1">
    <citation type="submission" date="2018-09" db="EMBL/GenBank/DDBJ databases">
        <title>Phylogeny of the Shewanellaceae, and recommendation for two new genera, Pseudoshewanella and Parashewanella.</title>
        <authorList>
            <person name="Wang G."/>
        </authorList>
    </citation>
    <scope>NUCLEOTIDE SEQUENCE [LARGE SCALE GENOMIC DNA]</scope>
    <source>
        <strain evidence="3 4">KCTC 22492</strain>
    </source>
</reference>
<evidence type="ECO:0000259" key="2">
    <source>
        <dbReference type="Pfam" id="PF02698"/>
    </source>
</evidence>
<dbReference type="Gene3D" id="3.40.50.620">
    <property type="entry name" value="HUPs"/>
    <property type="match status" value="1"/>
</dbReference>
<dbReference type="PANTHER" id="PTHR30336:SF4">
    <property type="entry name" value="ENVELOPE BIOGENESIS FACTOR ELYC"/>
    <property type="match status" value="1"/>
</dbReference>
<dbReference type="CDD" id="cd06259">
    <property type="entry name" value="YdcF-like"/>
    <property type="match status" value="1"/>
</dbReference>
<dbReference type="PANTHER" id="PTHR30336">
    <property type="entry name" value="INNER MEMBRANE PROTEIN, PROBABLE PERMEASE"/>
    <property type="match status" value="1"/>
</dbReference>
<proteinExistence type="predicted"/>
<comment type="caution">
    <text evidence="3">The sequence shown here is derived from an EMBL/GenBank/DDBJ whole genome shotgun (WGS) entry which is preliminary data.</text>
</comment>
<accession>A0A3A6UCD6</accession>
<evidence type="ECO:0000313" key="4">
    <source>
        <dbReference type="Proteomes" id="UP000273022"/>
    </source>
</evidence>
<evidence type="ECO:0000313" key="3">
    <source>
        <dbReference type="EMBL" id="RJY16390.1"/>
    </source>
</evidence>
<dbReference type="InterPro" id="IPR051599">
    <property type="entry name" value="Cell_Envelope_Assoc"/>
</dbReference>
<gene>
    <name evidence="3" type="ORF">D5R81_09240</name>
</gene>
<dbReference type="AlphaFoldDB" id="A0A3A6UCD6"/>
<feature type="transmembrane region" description="Helical" evidence="1">
    <location>
        <begin position="41"/>
        <end position="59"/>
    </location>
</feature>
<dbReference type="InterPro" id="IPR003848">
    <property type="entry name" value="DUF218"/>
</dbReference>
<dbReference type="GO" id="GO:0000270">
    <property type="term" value="P:peptidoglycan metabolic process"/>
    <property type="evidence" value="ECO:0007669"/>
    <property type="project" value="TreeGrafter"/>
</dbReference>
<evidence type="ECO:0000256" key="1">
    <source>
        <dbReference type="SAM" id="Phobius"/>
    </source>
</evidence>
<dbReference type="GO" id="GO:0043164">
    <property type="term" value="P:Gram-negative-bacterium-type cell wall biogenesis"/>
    <property type="evidence" value="ECO:0007669"/>
    <property type="project" value="TreeGrafter"/>
</dbReference>
<feature type="transmembrane region" description="Helical" evidence="1">
    <location>
        <begin position="12"/>
        <end position="29"/>
    </location>
</feature>
<keyword evidence="1" id="KW-0812">Transmembrane</keyword>
<organism evidence="3 4">
    <name type="scientific">Parashewanella spongiae</name>
    <dbReference type="NCBI Taxonomy" id="342950"/>
    <lineage>
        <taxon>Bacteria</taxon>
        <taxon>Pseudomonadati</taxon>
        <taxon>Pseudomonadota</taxon>
        <taxon>Gammaproteobacteria</taxon>
        <taxon>Alteromonadales</taxon>
        <taxon>Shewanellaceae</taxon>
        <taxon>Parashewanella</taxon>
    </lineage>
</organism>
<dbReference type="EMBL" id="QYYH01000048">
    <property type="protein sequence ID" value="RJY16390.1"/>
    <property type="molecule type" value="Genomic_DNA"/>
</dbReference>
<name>A0A3A6UCD6_9GAMM</name>
<sequence>MFWLKKIISQFFMPLPLVVLILLSTWLWIRHRRFARASIATTILMIMILASPISNWLFVNPLESQYSANNAPMKSKCTVLILGSGHNDMTDLSATQQLSSTALARLVEGVRQFKLSQNCRFVVSGWNDGSHLRSHAEVMAEAAVELGIPSDRIDKMPLAKDTDEEAVYLKQLQGGAPFRLVTSATHMPRAIAIFKQRGLVPEPAPTDFINSPSKWWRLEAKQLNASQRAIHEYLGLAWFHIKSVLKASSD</sequence>